<reference evidence="1" key="1">
    <citation type="submission" date="2016-01" db="EMBL/GenBank/DDBJ databases">
        <title>Reference transcriptome for the parasite Schistocephalus solidus: insights into the molecular evolution of parasitism.</title>
        <authorList>
            <person name="Hebert F.O."/>
            <person name="Grambauer S."/>
            <person name="Barber I."/>
            <person name="Landry C.R."/>
            <person name="Aubin-Horth N."/>
        </authorList>
    </citation>
    <scope>NUCLEOTIDE SEQUENCE</scope>
</reference>
<dbReference type="AlphaFoldDB" id="A0A0V0JA75"/>
<dbReference type="EMBL" id="GEEE01000678">
    <property type="protein sequence ID" value="JAP62547.1"/>
    <property type="molecule type" value="Transcribed_RNA"/>
</dbReference>
<evidence type="ECO:0000313" key="1">
    <source>
        <dbReference type="EMBL" id="JAP62547.1"/>
    </source>
</evidence>
<proteinExistence type="predicted"/>
<name>A0A0V0JA75_SCHSO</name>
<sequence length="104" mass="11629">MHRKSAPTIIQRKSSSLDHSAVGHLLDIVETDGRTVGHKADTYTPCALVAVLVLWLDANPKCYANRFPLLEVQLLLNHFPILTFLICIGCEPYGIQIYAQSHMQ</sequence>
<accession>A0A0V0JA75</accession>
<protein>
    <submittedName>
        <fullName evidence="1">Uncharacterized protein</fullName>
    </submittedName>
</protein>
<gene>
    <name evidence="1" type="ORF">TR84742</name>
</gene>
<organism evidence="1">
    <name type="scientific">Schistocephalus solidus</name>
    <name type="common">Tapeworm</name>
    <dbReference type="NCBI Taxonomy" id="70667"/>
    <lineage>
        <taxon>Eukaryota</taxon>
        <taxon>Metazoa</taxon>
        <taxon>Spiralia</taxon>
        <taxon>Lophotrochozoa</taxon>
        <taxon>Platyhelminthes</taxon>
        <taxon>Cestoda</taxon>
        <taxon>Eucestoda</taxon>
        <taxon>Diphyllobothriidea</taxon>
        <taxon>Diphyllobothriidae</taxon>
        <taxon>Schistocephalus</taxon>
    </lineage>
</organism>